<name>A0AAV3UCZ4_9EURY</name>
<evidence type="ECO:0000313" key="1">
    <source>
        <dbReference type="EMBL" id="GAA5041919.1"/>
    </source>
</evidence>
<comment type="caution">
    <text evidence="1">The sequence shown here is derived from an EMBL/GenBank/DDBJ whole genome shotgun (WGS) entry which is preliminary data.</text>
</comment>
<sequence length="48" mass="5574">MTTSECKPVFEEKWLVEDKQLGELVYEHGFRALGKGLVAYADWLDSQR</sequence>
<keyword evidence="2" id="KW-1185">Reference proteome</keyword>
<reference evidence="1 2" key="1">
    <citation type="journal article" date="2019" name="Int. J. Syst. Evol. Microbiol.">
        <title>The Global Catalogue of Microorganisms (GCM) 10K type strain sequencing project: providing services to taxonomists for standard genome sequencing and annotation.</title>
        <authorList>
            <consortium name="The Broad Institute Genomics Platform"/>
            <consortium name="The Broad Institute Genome Sequencing Center for Infectious Disease"/>
            <person name="Wu L."/>
            <person name="Ma J."/>
        </authorList>
    </citation>
    <scope>NUCLEOTIDE SEQUENCE [LARGE SCALE GENOMIC DNA]</scope>
    <source>
        <strain evidence="1 2">JCM 17504</strain>
    </source>
</reference>
<protein>
    <submittedName>
        <fullName evidence="1">Uncharacterized protein</fullName>
    </submittedName>
</protein>
<dbReference type="AlphaFoldDB" id="A0AAV3UCZ4"/>
<organism evidence="1 2">
    <name type="scientific">Haladaptatus pallidirubidus</name>
    <dbReference type="NCBI Taxonomy" id="1008152"/>
    <lineage>
        <taxon>Archaea</taxon>
        <taxon>Methanobacteriati</taxon>
        <taxon>Methanobacteriota</taxon>
        <taxon>Stenosarchaea group</taxon>
        <taxon>Halobacteria</taxon>
        <taxon>Halobacteriales</taxon>
        <taxon>Haladaptataceae</taxon>
        <taxon>Haladaptatus</taxon>
    </lineage>
</organism>
<dbReference type="EMBL" id="BAABKX010000001">
    <property type="protein sequence ID" value="GAA5041919.1"/>
    <property type="molecule type" value="Genomic_DNA"/>
</dbReference>
<gene>
    <name evidence="1" type="ORF">GCM10025751_04700</name>
</gene>
<evidence type="ECO:0000313" key="2">
    <source>
        <dbReference type="Proteomes" id="UP001501729"/>
    </source>
</evidence>
<proteinExistence type="predicted"/>
<dbReference type="Proteomes" id="UP001501729">
    <property type="component" value="Unassembled WGS sequence"/>
</dbReference>
<accession>A0AAV3UCZ4</accession>